<dbReference type="InterPro" id="IPR044231">
    <property type="entry name" value="SP1/SPL1"/>
</dbReference>
<sequence>MAVILALGGVLSLAIGALCVKEYLRTRQTIGLVKLVSPCTVAELADRLPGEVVELKGIVRCATPLTSEITGRPCVYYHSVTTREYVPASGDGKGSSFRQRRSEKISENEQRIAFQLEDATGQVTVNPFDAEIDARKLVDRFEPYAGVPAGSITVGGISIEFGGDSRTLGFRKVEHAVLVDQPVYVLGVLQDDGTIGPPPEGSRLRRFLISARSEEELARDLWKRSYLLVASATVSFLVGAWMLSAAAVRTLASLF</sequence>
<keyword evidence="10 12" id="KW-1133">Transmembrane helix</keyword>
<accession>A0AA42B9F1</accession>
<comment type="subcellular location">
    <subcellularLocation>
        <location evidence="2">Membrane</location>
        <topology evidence="2">Multi-pass membrane protein</topology>
    </subcellularLocation>
</comment>
<keyword evidence="9" id="KW-0862">Zinc</keyword>
<evidence type="ECO:0000256" key="6">
    <source>
        <dbReference type="ARBA" id="ARBA00022723"/>
    </source>
</evidence>
<proteinExistence type="predicted"/>
<dbReference type="PANTHER" id="PTHR47568:SF2">
    <property type="entry name" value="E3 UBIQUITIN-PROTEIN LIGASE SP1-RELATED"/>
    <property type="match status" value="1"/>
</dbReference>
<evidence type="ECO:0000313" key="15">
    <source>
        <dbReference type="Proteomes" id="UP001165306"/>
    </source>
</evidence>
<evidence type="ECO:0000256" key="11">
    <source>
        <dbReference type="ARBA" id="ARBA00023136"/>
    </source>
</evidence>
<dbReference type="AlphaFoldDB" id="A0AA42B9F1"/>
<evidence type="ECO:0000256" key="8">
    <source>
        <dbReference type="ARBA" id="ARBA00022786"/>
    </source>
</evidence>
<dbReference type="Pfam" id="PF12483">
    <property type="entry name" value="GIDE"/>
    <property type="match status" value="1"/>
</dbReference>
<evidence type="ECO:0000256" key="5">
    <source>
        <dbReference type="ARBA" id="ARBA00022692"/>
    </source>
</evidence>
<evidence type="ECO:0000256" key="9">
    <source>
        <dbReference type="ARBA" id="ARBA00022833"/>
    </source>
</evidence>
<evidence type="ECO:0000256" key="2">
    <source>
        <dbReference type="ARBA" id="ARBA00004141"/>
    </source>
</evidence>
<evidence type="ECO:0000313" key="14">
    <source>
        <dbReference type="EMBL" id="MCM8748486.1"/>
    </source>
</evidence>
<keyword evidence="7" id="KW-0863">Zinc-finger</keyword>
<keyword evidence="5 12" id="KW-0812">Transmembrane</keyword>
<keyword evidence="8" id="KW-0833">Ubl conjugation pathway</keyword>
<name>A0AA42B9F1_9BACT</name>
<evidence type="ECO:0000256" key="4">
    <source>
        <dbReference type="ARBA" id="ARBA00022679"/>
    </source>
</evidence>
<evidence type="ECO:0000256" key="10">
    <source>
        <dbReference type="ARBA" id="ARBA00022989"/>
    </source>
</evidence>
<evidence type="ECO:0000256" key="7">
    <source>
        <dbReference type="ARBA" id="ARBA00022771"/>
    </source>
</evidence>
<gene>
    <name evidence="14" type="ORF">NET02_04960</name>
</gene>
<dbReference type="PANTHER" id="PTHR47568">
    <property type="match status" value="1"/>
</dbReference>
<keyword evidence="11 12" id="KW-0472">Membrane</keyword>
<feature type="transmembrane region" description="Helical" evidence="12">
    <location>
        <begin position="226"/>
        <end position="248"/>
    </location>
</feature>
<comment type="catalytic activity">
    <reaction evidence="1">
        <text>S-ubiquitinyl-[E2 ubiquitin-conjugating enzyme]-L-cysteine + [acceptor protein]-L-lysine = [E2 ubiquitin-conjugating enzyme]-L-cysteine + N(6)-ubiquitinyl-[acceptor protein]-L-lysine.</text>
        <dbReference type="EC" id="2.3.2.27"/>
    </reaction>
</comment>
<dbReference type="InterPro" id="IPR022170">
    <property type="entry name" value="MUL1-like"/>
</dbReference>
<protein>
    <recommendedName>
        <fullName evidence="3">RING-type E3 ubiquitin transferase</fullName>
        <ecNumber evidence="3">2.3.2.27</ecNumber>
    </recommendedName>
</protein>
<feature type="domain" description="E3 Ubiquitin ligase MUL1-like" evidence="13">
    <location>
        <begin position="93"/>
        <end position="241"/>
    </location>
</feature>
<dbReference type="GO" id="GO:0061630">
    <property type="term" value="F:ubiquitin protein ligase activity"/>
    <property type="evidence" value="ECO:0007669"/>
    <property type="project" value="UniProtKB-EC"/>
</dbReference>
<dbReference type="EC" id="2.3.2.27" evidence="3"/>
<keyword evidence="4" id="KW-0808">Transferase</keyword>
<evidence type="ECO:0000256" key="12">
    <source>
        <dbReference type="SAM" id="Phobius"/>
    </source>
</evidence>
<keyword evidence="6" id="KW-0479">Metal-binding</keyword>
<dbReference type="GO" id="GO:0016020">
    <property type="term" value="C:membrane"/>
    <property type="evidence" value="ECO:0007669"/>
    <property type="project" value="UniProtKB-SubCell"/>
</dbReference>
<dbReference type="RefSeq" id="WP_284056268.1">
    <property type="nucleotide sequence ID" value="NZ_JAMSLR010000003.1"/>
</dbReference>
<evidence type="ECO:0000259" key="13">
    <source>
        <dbReference type="Pfam" id="PF12483"/>
    </source>
</evidence>
<comment type="caution">
    <text evidence="14">The sequence shown here is derived from an EMBL/GenBank/DDBJ whole genome shotgun (WGS) entry which is preliminary data.</text>
</comment>
<reference evidence="14" key="1">
    <citation type="submission" date="2022-06" db="EMBL/GenBank/DDBJ databases">
        <title>CFH 74404 Thermomicrobiaceae sp.</title>
        <authorList>
            <person name="Ming H."/>
            <person name="Li W.-J."/>
            <person name="Zhao Z."/>
        </authorList>
    </citation>
    <scope>NUCLEOTIDE SEQUENCE</scope>
    <source>
        <strain evidence="14">CFH 74404</strain>
    </source>
</reference>
<dbReference type="Proteomes" id="UP001165306">
    <property type="component" value="Unassembled WGS sequence"/>
</dbReference>
<keyword evidence="15" id="KW-1185">Reference proteome</keyword>
<evidence type="ECO:0000256" key="3">
    <source>
        <dbReference type="ARBA" id="ARBA00012483"/>
    </source>
</evidence>
<dbReference type="EMBL" id="JAMSLR010000003">
    <property type="protein sequence ID" value="MCM8748486.1"/>
    <property type="molecule type" value="Genomic_DNA"/>
</dbReference>
<evidence type="ECO:0000256" key="1">
    <source>
        <dbReference type="ARBA" id="ARBA00000900"/>
    </source>
</evidence>
<dbReference type="GO" id="GO:0008270">
    <property type="term" value="F:zinc ion binding"/>
    <property type="evidence" value="ECO:0007669"/>
    <property type="project" value="UniProtKB-KW"/>
</dbReference>
<organism evidence="14 15">
    <name type="scientific">Thermalbibacter longus</name>
    <dbReference type="NCBI Taxonomy" id="2951981"/>
    <lineage>
        <taxon>Bacteria</taxon>
        <taxon>Pseudomonadati</taxon>
        <taxon>Thermomicrobiota</taxon>
        <taxon>Thermomicrobia</taxon>
        <taxon>Thermomicrobiales</taxon>
        <taxon>Thermomicrobiaceae</taxon>
        <taxon>Thermalbibacter</taxon>
    </lineage>
</organism>
<dbReference type="GO" id="GO:0016567">
    <property type="term" value="P:protein ubiquitination"/>
    <property type="evidence" value="ECO:0007669"/>
    <property type="project" value="InterPro"/>
</dbReference>